<accession>D1PRX4</accession>
<proteinExistence type="predicted"/>
<dbReference type="STRING" id="411471.SUBVAR_07157"/>
<dbReference type="InterPro" id="IPR018310">
    <property type="entry name" value="Put_endonuclease_Z1-dom"/>
</dbReference>
<reference evidence="3" key="1">
    <citation type="submission" date="2009-12" db="EMBL/GenBank/DDBJ databases">
        <authorList>
            <person name="Weinstock G."/>
            <person name="Sodergren E."/>
            <person name="Clifton S."/>
            <person name="Fulton L."/>
            <person name="Fulton B."/>
            <person name="Courtney L."/>
            <person name="Fronick C."/>
            <person name="Harrison M."/>
            <person name="Strong C."/>
            <person name="Farmer C."/>
            <person name="Delahaunty K."/>
            <person name="Markovic C."/>
            <person name="Hall O."/>
            <person name="Minx P."/>
            <person name="Tomlinson C."/>
            <person name="Mitreva M."/>
            <person name="Nelson J."/>
            <person name="Hou S."/>
            <person name="Wollam A."/>
            <person name="Pepin K.H."/>
            <person name="Johnson M."/>
            <person name="Bhonagiri V."/>
            <person name="Nash W.E."/>
            <person name="Warren W."/>
            <person name="Chinwalla A."/>
            <person name="Mardis E.R."/>
            <person name="Wilson R.K."/>
        </authorList>
    </citation>
    <scope>NUCLEOTIDE SEQUENCE [LARGE SCALE GENOMIC DNA]</scope>
    <source>
        <strain evidence="3">DSM 15176</strain>
    </source>
</reference>
<evidence type="ECO:0000259" key="2">
    <source>
        <dbReference type="Pfam" id="PF10593"/>
    </source>
</evidence>
<evidence type="ECO:0000256" key="1">
    <source>
        <dbReference type="SAM" id="MobiDB-lite"/>
    </source>
</evidence>
<dbReference type="eggNOG" id="COG1100">
    <property type="taxonomic scope" value="Bacteria"/>
</dbReference>
<feature type="domain" description="Putative endonuclease Z1" evidence="2">
    <location>
        <begin position="422"/>
        <end position="658"/>
    </location>
</feature>
<dbReference type="HOGENOM" id="CLU_007800_1_0_9"/>
<keyword evidence="4" id="KW-1185">Reference proteome</keyword>
<evidence type="ECO:0000313" key="4">
    <source>
        <dbReference type="Proteomes" id="UP000003438"/>
    </source>
</evidence>
<feature type="region of interest" description="Disordered" evidence="1">
    <location>
        <begin position="843"/>
        <end position="864"/>
    </location>
</feature>
<protein>
    <recommendedName>
        <fullName evidence="2">Putative endonuclease Z1 domain-containing protein</fullName>
    </recommendedName>
</protein>
<name>D1PRX4_9FIRM</name>
<evidence type="ECO:0000313" key="3">
    <source>
        <dbReference type="EMBL" id="EFB74502.1"/>
    </source>
</evidence>
<dbReference type="Proteomes" id="UP000003438">
    <property type="component" value="Unassembled WGS sequence"/>
</dbReference>
<sequence>MLYDNVMKLLTTGKIVPDQLGSGIQKMHNMFQNYYPDEELDEEELLRQIVRDFGIFEGSAKILEDNRDHREWLAEERSKIQWVFWGRYKKYLEVSEKMPPAVVKSIDDTTDEILKRLESPKRPGSWDRRGMVVGNVQSGKTSNYIGLITKAIDAKYKIVIVLAGLNNDLRSQTQRRIDKGLIGRDTCKKDSYNQTSSRIGVGLLPGFPEPPIIAVTSADTNGDFKKNVHSTVTITPGGDPIIAVVKKNVTPLNNLLNWFTSANNSGKIANIPLLLIDDEADNASIDTKAAKRIGGTAVDPDEAERDPTKINGLIRQILNCFSQSAYVGYTATPFANIFIYPTDPSNETDTYGEDLYPRSFIVNLHAPSNYIGPEKVFGLYEDRTANIKEIKPLPLTRDADDYVEAFPDHHRSSLNVTSLPNSLYTAVYSFILASAARDARGQGRKHHSMLVHVTRYVDVQMKVTELLKNAMQDIVAELEFQTGPQYQKLISDLEYLWHNDFEPTTRAVMETLDDNGIAPVAWEEIKERLFTCASKIEVKAINGKAADGGLDYDSYPNGCSVIAVGGDKLSRGLTLEGLMVSYYARLSRMYDTLLQMGRWFGYRNGYADLCRLYTSKQLIGWYRHIAVANEELRQELDDMAELHAIPETYGLKVRTHPDGMLITAMNKMRNSESRTVTYAGKLVQITRYYKDNPCNFKNIRFADTWLRELGTPITPSPKTRNNYLWTNVGYERIIDFLQNIAIHSSCFSASPKIVSKYIQSQVQDGELVNWTVALVSTLSGKTYPIGGVDIGLSWRSDDAAGSSLQSKHAGLEDNTIYLIRNNLITETDQEVDLTEEERQNAINHTRDNWKPNKRSSVPPTDPSPVWVRKCRSKERGLLLIYVFESGNIVNGMRMPYNDTYLGYAISFPDSNTARPVEYKVDEVYLRNDFDED</sequence>
<organism evidence="3 4">
    <name type="scientific">Subdoligranulum variabile DSM 15176</name>
    <dbReference type="NCBI Taxonomy" id="411471"/>
    <lineage>
        <taxon>Bacteria</taxon>
        <taxon>Bacillati</taxon>
        <taxon>Bacillota</taxon>
        <taxon>Clostridia</taxon>
        <taxon>Eubacteriales</taxon>
        <taxon>Oscillospiraceae</taxon>
        <taxon>Subdoligranulum</taxon>
    </lineage>
</organism>
<dbReference type="EMBL" id="ACBY02000068">
    <property type="protein sequence ID" value="EFB74502.1"/>
    <property type="molecule type" value="Genomic_DNA"/>
</dbReference>
<gene>
    <name evidence="3" type="ORF">SUBVAR_07157</name>
</gene>
<comment type="caution">
    <text evidence="3">The sequence shown here is derived from an EMBL/GenBank/DDBJ whole genome shotgun (WGS) entry which is preliminary data.</text>
</comment>
<dbReference type="AlphaFoldDB" id="D1PRX4"/>
<dbReference type="Pfam" id="PF10593">
    <property type="entry name" value="Z1"/>
    <property type="match status" value="1"/>
</dbReference>